<dbReference type="GO" id="GO:0006355">
    <property type="term" value="P:regulation of DNA-templated transcription"/>
    <property type="evidence" value="ECO:0007669"/>
    <property type="project" value="InterPro"/>
</dbReference>
<dbReference type="Pfam" id="PF00196">
    <property type="entry name" value="GerE"/>
    <property type="match status" value="1"/>
</dbReference>
<name>A0A6I4TZC5_9SPHN</name>
<dbReference type="PANTHER" id="PTHR44688:SF16">
    <property type="entry name" value="DNA-BINDING TRANSCRIPTIONAL ACTIVATOR DEVR_DOSR"/>
    <property type="match status" value="1"/>
</dbReference>
<dbReference type="SMART" id="SM00421">
    <property type="entry name" value="HTH_LUXR"/>
    <property type="match status" value="1"/>
</dbReference>
<dbReference type="InterPro" id="IPR016032">
    <property type="entry name" value="Sig_transdc_resp-reg_C-effctor"/>
</dbReference>
<dbReference type="PROSITE" id="PS50043">
    <property type="entry name" value="HTH_LUXR_2"/>
    <property type="match status" value="1"/>
</dbReference>
<dbReference type="CDD" id="cd06170">
    <property type="entry name" value="LuxR_C_like"/>
    <property type="match status" value="1"/>
</dbReference>
<dbReference type="OrthoDB" id="3170288at2"/>
<gene>
    <name evidence="5" type="ORF">GRI68_01515</name>
</gene>
<feature type="domain" description="HTH luxR-type" evidence="4">
    <location>
        <begin position="171"/>
        <end position="236"/>
    </location>
</feature>
<proteinExistence type="predicted"/>
<dbReference type="PRINTS" id="PR00038">
    <property type="entry name" value="HTHLUXR"/>
</dbReference>
<organism evidence="5 6">
    <name type="scientific">Alteriqipengyuania halimionae</name>
    <dbReference type="NCBI Taxonomy" id="1926630"/>
    <lineage>
        <taxon>Bacteria</taxon>
        <taxon>Pseudomonadati</taxon>
        <taxon>Pseudomonadota</taxon>
        <taxon>Alphaproteobacteria</taxon>
        <taxon>Sphingomonadales</taxon>
        <taxon>Erythrobacteraceae</taxon>
        <taxon>Alteriqipengyuania</taxon>
    </lineage>
</organism>
<dbReference type="InterPro" id="IPR036388">
    <property type="entry name" value="WH-like_DNA-bd_sf"/>
</dbReference>
<keyword evidence="3" id="KW-0804">Transcription</keyword>
<evidence type="ECO:0000256" key="2">
    <source>
        <dbReference type="ARBA" id="ARBA00023125"/>
    </source>
</evidence>
<protein>
    <submittedName>
        <fullName evidence="5">Winged helix-turn-helix transcriptional regulator</fullName>
    </submittedName>
</protein>
<evidence type="ECO:0000256" key="1">
    <source>
        <dbReference type="ARBA" id="ARBA00023015"/>
    </source>
</evidence>
<dbReference type="PANTHER" id="PTHR44688">
    <property type="entry name" value="DNA-BINDING TRANSCRIPTIONAL ACTIVATOR DEVR_DOSR"/>
    <property type="match status" value="1"/>
</dbReference>
<dbReference type="Proteomes" id="UP000429229">
    <property type="component" value="Unassembled WGS sequence"/>
</dbReference>
<dbReference type="InterPro" id="IPR000792">
    <property type="entry name" value="Tscrpt_reg_LuxR_C"/>
</dbReference>
<dbReference type="InterPro" id="IPR036693">
    <property type="entry name" value="TF_LuxR_autoind-bd_dom_sf"/>
</dbReference>
<keyword evidence="2" id="KW-0238">DNA-binding</keyword>
<keyword evidence="1" id="KW-0805">Transcription regulation</keyword>
<dbReference type="EMBL" id="WTYR01000001">
    <property type="protein sequence ID" value="MXP08856.1"/>
    <property type="molecule type" value="Genomic_DNA"/>
</dbReference>
<evidence type="ECO:0000256" key="3">
    <source>
        <dbReference type="ARBA" id="ARBA00023163"/>
    </source>
</evidence>
<comment type="caution">
    <text evidence="5">The sequence shown here is derived from an EMBL/GenBank/DDBJ whole genome shotgun (WGS) entry which is preliminary data.</text>
</comment>
<dbReference type="SUPFAM" id="SSF46894">
    <property type="entry name" value="C-terminal effector domain of the bipartite response regulators"/>
    <property type="match status" value="1"/>
</dbReference>
<dbReference type="PROSITE" id="PS00622">
    <property type="entry name" value="HTH_LUXR_1"/>
    <property type="match status" value="1"/>
</dbReference>
<dbReference type="Gene3D" id="3.30.450.80">
    <property type="entry name" value="Transcription factor LuxR-like, autoinducer-binding domain"/>
    <property type="match status" value="1"/>
</dbReference>
<dbReference type="Gene3D" id="1.10.10.10">
    <property type="entry name" value="Winged helix-like DNA-binding domain superfamily/Winged helix DNA-binding domain"/>
    <property type="match status" value="1"/>
</dbReference>
<accession>A0A6I4TZC5</accession>
<reference evidence="5 6" key="1">
    <citation type="submission" date="2019-12" db="EMBL/GenBank/DDBJ databases">
        <title>Genomic-based taxomic classification of the family Erythrobacteraceae.</title>
        <authorList>
            <person name="Xu L."/>
        </authorList>
    </citation>
    <scope>NUCLEOTIDE SEQUENCE [LARGE SCALE GENOMIC DNA]</scope>
    <source>
        <strain evidence="5 6">LMG 29519</strain>
    </source>
</reference>
<evidence type="ECO:0000259" key="4">
    <source>
        <dbReference type="PROSITE" id="PS50043"/>
    </source>
</evidence>
<evidence type="ECO:0000313" key="5">
    <source>
        <dbReference type="EMBL" id="MXP08856.1"/>
    </source>
</evidence>
<keyword evidence="6" id="KW-1185">Reference proteome</keyword>
<evidence type="ECO:0000313" key="6">
    <source>
        <dbReference type="Proteomes" id="UP000429229"/>
    </source>
</evidence>
<dbReference type="InterPro" id="IPR005143">
    <property type="entry name" value="TF_LuxR_autoind-bd_dom"/>
</dbReference>
<dbReference type="SUPFAM" id="SSF75516">
    <property type="entry name" value="Pheromone-binding domain of LuxR-like quorum-sensing transcription factors"/>
    <property type="match status" value="1"/>
</dbReference>
<sequence>MQDILTAISQQNEIDAIRTLVIAGAKMSGATCYSYHLTPRFQRQNSANVQMCSEGYPETWTDIYSDPAFRESDPMPDFVVGYGAPMTWSDAIAQIRAKPDTPPGTERFFEAMKDHGLVHGIGIPLYGPNCRDGYAAFCFDEEVDVNGEKVETLVRMMNTAHRRIVELLDDCEQANIGLSEREHEVLERIAEGCSNAEIALRLGISPETVGTYVKRLYEKLDTHDRIGATVKGLKLGLIYA</sequence>
<dbReference type="AlphaFoldDB" id="A0A6I4TZC5"/>
<dbReference type="Pfam" id="PF03472">
    <property type="entry name" value="Autoind_bind"/>
    <property type="match status" value="1"/>
</dbReference>
<dbReference type="GO" id="GO:0003677">
    <property type="term" value="F:DNA binding"/>
    <property type="evidence" value="ECO:0007669"/>
    <property type="project" value="UniProtKB-KW"/>
</dbReference>